<evidence type="ECO:0000256" key="4">
    <source>
        <dbReference type="ARBA" id="ARBA00022840"/>
    </source>
</evidence>
<protein>
    <recommendedName>
        <fullName evidence="5">Thiamin pyrophosphokinase thiamin-binding domain-containing protein</fullName>
    </recommendedName>
</protein>
<dbReference type="InterPro" id="IPR007373">
    <property type="entry name" value="Thiamin_PyroPKinase_B1-bd"/>
</dbReference>
<dbReference type="FunFam" id="3.40.50.10240:FF:000006">
    <property type="entry name" value="Thiamin pyrophosphokinase 1"/>
    <property type="match status" value="1"/>
</dbReference>
<keyword evidence="2" id="KW-0547">Nucleotide-binding</keyword>
<evidence type="ECO:0000259" key="5">
    <source>
        <dbReference type="SMART" id="SM00983"/>
    </source>
</evidence>
<dbReference type="GO" id="GO:0030975">
    <property type="term" value="F:thiamine binding"/>
    <property type="evidence" value="ECO:0007669"/>
    <property type="project" value="InterPro"/>
</dbReference>
<evidence type="ECO:0000256" key="1">
    <source>
        <dbReference type="ARBA" id="ARBA00022679"/>
    </source>
</evidence>
<dbReference type="PANTHER" id="PTHR13622:SF8">
    <property type="entry name" value="THIAMIN PYROPHOSPHOKINASE 1"/>
    <property type="match status" value="1"/>
</dbReference>
<evidence type="ECO:0000256" key="3">
    <source>
        <dbReference type="ARBA" id="ARBA00022777"/>
    </source>
</evidence>
<dbReference type="Gene3D" id="3.40.50.10240">
    <property type="entry name" value="Thiamin pyrophosphokinase, catalytic domain"/>
    <property type="match status" value="1"/>
</dbReference>
<keyword evidence="4" id="KW-0067">ATP-binding</keyword>
<dbReference type="AlphaFoldDB" id="A0A0P4WZM0"/>
<keyword evidence="3" id="KW-0418">Kinase</keyword>
<dbReference type="GO" id="GO:0009229">
    <property type="term" value="P:thiamine diphosphate biosynthetic process"/>
    <property type="evidence" value="ECO:0007669"/>
    <property type="project" value="InterPro"/>
</dbReference>
<proteinExistence type="predicted"/>
<dbReference type="SUPFAM" id="SSF63999">
    <property type="entry name" value="Thiamin pyrophosphokinase, catalytic domain"/>
    <property type="match status" value="1"/>
</dbReference>
<dbReference type="GO" id="GO:0005524">
    <property type="term" value="F:ATP binding"/>
    <property type="evidence" value="ECO:0007669"/>
    <property type="project" value="UniProtKB-KW"/>
</dbReference>
<dbReference type="EMBL" id="GDRN01042622">
    <property type="protein sequence ID" value="JAI67030.1"/>
    <property type="molecule type" value="Transcribed_RNA"/>
</dbReference>
<evidence type="ECO:0000313" key="6">
    <source>
        <dbReference type="EMBL" id="JAI67030.1"/>
    </source>
</evidence>
<evidence type="ECO:0000256" key="2">
    <source>
        <dbReference type="ARBA" id="ARBA00022741"/>
    </source>
</evidence>
<dbReference type="InterPro" id="IPR036759">
    <property type="entry name" value="TPK_catalytic_sf"/>
</dbReference>
<organism evidence="6">
    <name type="scientific">Scylla olivacea</name>
    <name type="common">Orange mud crab</name>
    <name type="synonym">Cancer olivacea</name>
    <dbReference type="NCBI Taxonomy" id="85551"/>
    <lineage>
        <taxon>Eukaryota</taxon>
        <taxon>Metazoa</taxon>
        <taxon>Ecdysozoa</taxon>
        <taxon>Arthropoda</taxon>
        <taxon>Crustacea</taxon>
        <taxon>Multicrustacea</taxon>
        <taxon>Malacostraca</taxon>
        <taxon>Eumalacostraca</taxon>
        <taxon>Eucarida</taxon>
        <taxon>Decapoda</taxon>
        <taxon>Pleocyemata</taxon>
        <taxon>Brachyura</taxon>
        <taxon>Eubrachyura</taxon>
        <taxon>Portunoidea</taxon>
        <taxon>Portunidae</taxon>
        <taxon>Portuninae</taxon>
        <taxon>Scylla</taxon>
    </lineage>
</organism>
<dbReference type="InterPro" id="IPR006282">
    <property type="entry name" value="Thi_PPkinase"/>
</dbReference>
<dbReference type="GO" id="GO:0016301">
    <property type="term" value="F:kinase activity"/>
    <property type="evidence" value="ECO:0007669"/>
    <property type="project" value="UniProtKB-KW"/>
</dbReference>
<accession>A0A0P4WZM0</accession>
<dbReference type="InterPro" id="IPR036371">
    <property type="entry name" value="TPK_B1-bd_sf"/>
</dbReference>
<dbReference type="Pfam" id="PF04265">
    <property type="entry name" value="TPK_B1_binding"/>
    <property type="match status" value="1"/>
</dbReference>
<dbReference type="Gene3D" id="2.60.120.320">
    <property type="entry name" value="Thiamin pyrophosphokinase, thiamin-binding domain"/>
    <property type="match status" value="1"/>
</dbReference>
<keyword evidence="1" id="KW-0808">Transferase</keyword>
<dbReference type="NCBIfam" id="TIGR01378">
    <property type="entry name" value="thi_PPkinase"/>
    <property type="match status" value="1"/>
</dbReference>
<dbReference type="GO" id="GO:0006772">
    <property type="term" value="P:thiamine metabolic process"/>
    <property type="evidence" value="ECO:0007669"/>
    <property type="project" value="InterPro"/>
</dbReference>
<reference evidence="6" key="1">
    <citation type="submission" date="2015-09" db="EMBL/GenBank/DDBJ databases">
        <title>Scylla olivacea transcriptome.</title>
        <authorList>
            <person name="Ikhwanuddin M."/>
        </authorList>
    </citation>
    <scope>NUCLEOTIDE SEQUENCE</scope>
</reference>
<dbReference type="GO" id="GO:0004788">
    <property type="term" value="F:thiamine diphosphokinase activity"/>
    <property type="evidence" value="ECO:0007669"/>
    <property type="project" value="InterPro"/>
</dbReference>
<dbReference type="PANTHER" id="PTHR13622">
    <property type="entry name" value="THIAMIN PYROPHOSPHOKINASE"/>
    <property type="match status" value="1"/>
</dbReference>
<dbReference type="InterPro" id="IPR007371">
    <property type="entry name" value="TPK_catalytic"/>
</dbReference>
<sequence length="288" mass="31534">MENGIEKKGSETEVLWQPENYYCPRPEVPSAVILLNNGISESNVKNVLQWWCNASIRICVDGATNHFHHLMWQQQGATACHCPCPLPDVISGDFDSIQPDLLKLYSAEGVTIVPTPDQDETDFTKAVRVAAGLIRERQTSVNHILVVAGSNNNRFDHVLAIVATLYKAYQITSTPVVVVWGGSLFWVLGAGQHRIQVPAELCRNPSSSWCGLVPVGQAATATTTGLKWNLDHQTLAFGQLVSTSNTYQLPPGGGDVTVTTSGPLLWTMGWMAEPGLFKRKYSELQNGF</sequence>
<dbReference type="Pfam" id="PF04263">
    <property type="entry name" value="TPK_catalytic"/>
    <property type="match status" value="1"/>
</dbReference>
<dbReference type="SMART" id="SM00983">
    <property type="entry name" value="TPK_B1_binding"/>
    <property type="match status" value="1"/>
</dbReference>
<name>A0A0P4WZM0_SCYOL</name>
<dbReference type="CDD" id="cd07995">
    <property type="entry name" value="TPK"/>
    <property type="match status" value="1"/>
</dbReference>
<dbReference type="FunFam" id="2.60.120.320:FF:000001">
    <property type="entry name" value="Thiamine pyrophosphokinase"/>
    <property type="match status" value="1"/>
</dbReference>
<feature type="domain" description="Thiamin pyrophosphokinase thiamin-binding" evidence="5">
    <location>
        <begin position="191"/>
        <end position="264"/>
    </location>
</feature>
<dbReference type="SUPFAM" id="SSF63862">
    <property type="entry name" value="Thiamin pyrophosphokinase, substrate-binding domain"/>
    <property type="match status" value="1"/>
</dbReference>